<dbReference type="InterPro" id="IPR023828">
    <property type="entry name" value="Peptidase_S8_Ser-AS"/>
</dbReference>
<protein>
    <submittedName>
        <fullName evidence="6">S8 family serine peptidase</fullName>
    </submittedName>
</protein>
<keyword evidence="4" id="KW-0732">Signal</keyword>
<evidence type="ECO:0000259" key="5">
    <source>
        <dbReference type="PROSITE" id="PS51695"/>
    </source>
</evidence>
<name>A0ABW5FZ81_9PSEU</name>
<dbReference type="PROSITE" id="PS00138">
    <property type="entry name" value="SUBTILASE_SER"/>
    <property type="match status" value="1"/>
</dbReference>
<evidence type="ECO:0000256" key="3">
    <source>
        <dbReference type="ARBA" id="ARBA00022825"/>
    </source>
</evidence>
<dbReference type="RefSeq" id="WP_378267445.1">
    <property type="nucleotide sequence ID" value="NZ_JBHUKR010000011.1"/>
</dbReference>
<dbReference type="InterPro" id="IPR000209">
    <property type="entry name" value="Peptidase_S8/S53_dom"/>
</dbReference>
<dbReference type="Pfam" id="PF00082">
    <property type="entry name" value="Peptidase_S8"/>
    <property type="match status" value="1"/>
</dbReference>
<feature type="chain" id="PRO_5045655089" evidence="4">
    <location>
        <begin position="33"/>
        <end position="439"/>
    </location>
</feature>
<dbReference type="InterPro" id="IPR036852">
    <property type="entry name" value="Peptidase_S8/S53_dom_sf"/>
</dbReference>
<dbReference type="Proteomes" id="UP001597417">
    <property type="component" value="Unassembled WGS sequence"/>
</dbReference>
<dbReference type="EMBL" id="JBHUKR010000011">
    <property type="protein sequence ID" value="MFD2419459.1"/>
    <property type="molecule type" value="Genomic_DNA"/>
</dbReference>
<dbReference type="PANTHER" id="PTHR14218">
    <property type="entry name" value="PROTEASE S8 TRIPEPTIDYL PEPTIDASE I CLN2"/>
    <property type="match status" value="1"/>
</dbReference>
<gene>
    <name evidence="6" type="ORF">ACFSXZ_24325</name>
</gene>
<dbReference type="InterPro" id="IPR050819">
    <property type="entry name" value="Tripeptidyl-peptidase_I"/>
</dbReference>
<comment type="caution">
    <text evidence="6">The sequence shown here is derived from an EMBL/GenBank/DDBJ whole genome shotgun (WGS) entry which is preliminary data.</text>
</comment>
<evidence type="ECO:0000256" key="2">
    <source>
        <dbReference type="ARBA" id="ARBA00022801"/>
    </source>
</evidence>
<feature type="signal peptide" evidence="4">
    <location>
        <begin position="1"/>
        <end position="32"/>
    </location>
</feature>
<dbReference type="InterPro" id="IPR030400">
    <property type="entry name" value="Sedolisin_dom"/>
</dbReference>
<feature type="domain" description="Peptidase S53" evidence="5">
    <location>
        <begin position="82"/>
        <end position="439"/>
    </location>
</feature>
<dbReference type="PROSITE" id="PS51695">
    <property type="entry name" value="SEDOLISIN"/>
    <property type="match status" value="1"/>
</dbReference>
<evidence type="ECO:0000313" key="7">
    <source>
        <dbReference type="Proteomes" id="UP001597417"/>
    </source>
</evidence>
<sequence length="439" mass="44979">MSRSRFRRGRHRALGVVAVTLLALLVPAPAFGAESVASLRDQVRAGTLDSTHGSLKTCDWCMSTLVTASGTDRPLSTDGPVGWGADDLAAALHLPAQDTGQDRRGTVAVITGGAYPSEESDLAAYRARYGLPPCTVASGCLKITDLDGGPPPEPTDARYDEAGANETSLDVDMASASCPSCRIIDVKIPAEDAIGGPVEQIRKAMGDLAHAVDTAIALGADAVSMSFGFPNDDSPEAQAIGRRLDHPGVAIVASSGDGGFRAVNRIGWPSNLPWVTAAGGVRLPAEGNGFRLMGWPWAGSGCDTNQPGAFGAPEAVSALCGGHRATADVSAVSEDIAVYRTYAPYTQQTNPWNIGGGTSMSAPFIAGLYARGGHTAGVHGPNTIYSAPSGAFTDITIGSNYSQQTGEPNCLDDAPALCKAGPGWDGLTGVGLPNGLSGF</sequence>
<dbReference type="Gene3D" id="3.40.50.200">
    <property type="entry name" value="Peptidase S8/S53 domain"/>
    <property type="match status" value="1"/>
</dbReference>
<reference evidence="7" key="1">
    <citation type="journal article" date="2019" name="Int. J. Syst. Evol. Microbiol.">
        <title>The Global Catalogue of Microorganisms (GCM) 10K type strain sequencing project: providing services to taxonomists for standard genome sequencing and annotation.</title>
        <authorList>
            <consortium name="The Broad Institute Genomics Platform"/>
            <consortium name="The Broad Institute Genome Sequencing Center for Infectious Disease"/>
            <person name="Wu L."/>
            <person name="Ma J."/>
        </authorList>
    </citation>
    <scope>NUCLEOTIDE SEQUENCE [LARGE SCALE GENOMIC DNA]</scope>
    <source>
        <strain evidence="7">CGMCC 4.7645</strain>
    </source>
</reference>
<proteinExistence type="predicted"/>
<keyword evidence="2" id="KW-0378">Hydrolase</keyword>
<dbReference type="SUPFAM" id="SSF52743">
    <property type="entry name" value="Subtilisin-like"/>
    <property type="match status" value="1"/>
</dbReference>
<accession>A0ABW5FZ81</accession>
<evidence type="ECO:0000256" key="1">
    <source>
        <dbReference type="ARBA" id="ARBA00022670"/>
    </source>
</evidence>
<keyword evidence="7" id="KW-1185">Reference proteome</keyword>
<keyword evidence="3" id="KW-0720">Serine protease</keyword>
<keyword evidence="1" id="KW-0645">Protease</keyword>
<evidence type="ECO:0000256" key="4">
    <source>
        <dbReference type="SAM" id="SignalP"/>
    </source>
</evidence>
<evidence type="ECO:0000313" key="6">
    <source>
        <dbReference type="EMBL" id="MFD2419459.1"/>
    </source>
</evidence>
<dbReference type="PANTHER" id="PTHR14218:SF15">
    <property type="entry name" value="TRIPEPTIDYL-PEPTIDASE 1"/>
    <property type="match status" value="1"/>
</dbReference>
<organism evidence="6 7">
    <name type="scientific">Amycolatopsis pigmentata</name>
    <dbReference type="NCBI Taxonomy" id="450801"/>
    <lineage>
        <taxon>Bacteria</taxon>
        <taxon>Bacillati</taxon>
        <taxon>Actinomycetota</taxon>
        <taxon>Actinomycetes</taxon>
        <taxon>Pseudonocardiales</taxon>
        <taxon>Pseudonocardiaceae</taxon>
        <taxon>Amycolatopsis</taxon>
    </lineage>
</organism>